<name>W7IHV3_9PEZI</name>
<reference evidence="2 3" key="1">
    <citation type="submission" date="2013-05" db="EMBL/GenBank/DDBJ databases">
        <title>Drechslerella stenobrocha genome reveals carnivorous origination and mechanical trapping mechanism of predatory fungi.</title>
        <authorList>
            <person name="Liu X."/>
            <person name="Zhang W."/>
            <person name="Liu K."/>
        </authorList>
    </citation>
    <scope>NUCLEOTIDE SEQUENCE [LARGE SCALE GENOMIC DNA]</scope>
    <source>
        <strain evidence="2 3">248</strain>
    </source>
</reference>
<protein>
    <submittedName>
        <fullName evidence="2">Uncharacterized protein</fullName>
    </submittedName>
</protein>
<feature type="compositionally biased region" description="Polar residues" evidence="1">
    <location>
        <begin position="20"/>
        <end position="33"/>
    </location>
</feature>
<organism evidence="2 3">
    <name type="scientific">Drechslerella stenobrocha 248</name>
    <dbReference type="NCBI Taxonomy" id="1043628"/>
    <lineage>
        <taxon>Eukaryota</taxon>
        <taxon>Fungi</taxon>
        <taxon>Dikarya</taxon>
        <taxon>Ascomycota</taxon>
        <taxon>Pezizomycotina</taxon>
        <taxon>Orbiliomycetes</taxon>
        <taxon>Orbiliales</taxon>
        <taxon>Orbiliaceae</taxon>
        <taxon>Drechslerella</taxon>
    </lineage>
</organism>
<dbReference type="Proteomes" id="UP000024837">
    <property type="component" value="Unassembled WGS sequence"/>
</dbReference>
<feature type="region of interest" description="Disordered" evidence="1">
    <location>
        <begin position="1"/>
        <end position="47"/>
    </location>
</feature>
<dbReference type="EMBL" id="KI966371">
    <property type="protein sequence ID" value="EWC48865.1"/>
    <property type="molecule type" value="Genomic_DNA"/>
</dbReference>
<dbReference type="AlphaFoldDB" id="W7IHV3"/>
<evidence type="ECO:0000313" key="3">
    <source>
        <dbReference type="Proteomes" id="UP000024837"/>
    </source>
</evidence>
<gene>
    <name evidence="2" type="ORF">DRE_00170</name>
</gene>
<dbReference type="OrthoDB" id="5273142at2759"/>
<feature type="compositionally biased region" description="Basic and acidic residues" evidence="1">
    <location>
        <begin position="1"/>
        <end position="15"/>
    </location>
</feature>
<accession>W7IHV3</accession>
<evidence type="ECO:0000256" key="1">
    <source>
        <dbReference type="SAM" id="MobiDB-lite"/>
    </source>
</evidence>
<keyword evidence="3" id="KW-1185">Reference proteome</keyword>
<proteinExistence type="predicted"/>
<dbReference type="HOGENOM" id="CLU_1261483_0_0_1"/>
<evidence type="ECO:0000313" key="2">
    <source>
        <dbReference type="EMBL" id="EWC48865.1"/>
    </source>
</evidence>
<sequence>MVDKSRKPNDKDRKAPTPQAPTADSRQEGQSKTPAPEPHIPNLQFWKGRRSRWPKPLPYKLSWGMKAGAPESQRLPPTSGSRLSNPNLRAFGPYMGQDVLEDFTIDVSLQLYRHTTANPTPLTRRPWRDDLQKIYESLPSEAAKKDFVEFYTVGYLGDSLPPTAPRRYEQAFNFGLIERAWDIDIEHGLFRDQHGITEEGEVGGVRQFLKGMTYALLVN</sequence>